<organism evidence="1 2">
    <name type="scientific">Talaromyces amestolkiae</name>
    <dbReference type="NCBI Taxonomy" id="1196081"/>
    <lineage>
        <taxon>Eukaryota</taxon>
        <taxon>Fungi</taxon>
        <taxon>Dikarya</taxon>
        <taxon>Ascomycota</taxon>
        <taxon>Pezizomycotina</taxon>
        <taxon>Eurotiomycetes</taxon>
        <taxon>Eurotiomycetidae</taxon>
        <taxon>Eurotiales</taxon>
        <taxon>Trichocomaceae</taxon>
        <taxon>Talaromyces</taxon>
        <taxon>Talaromyces sect. Talaromyces</taxon>
    </lineage>
</organism>
<dbReference type="Proteomes" id="UP000249363">
    <property type="component" value="Unassembled WGS sequence"/>
</dbReference>
<dbReference type="GeneID" id="63792046"/>
<keyword evidence="2" id="KW-1185">Reference proteome</keyword>
<evidence type="ECO:0000313" key="1">
    <source>
        <dbReference type="EMBL" id="RAO66818.1"/>
    </source>
</evidence>
<reference evidence="1 2" key="1">
    <citation type="journal article" date="2017" name="Biotechnol. Biofuels">
        <title>Differential beta-glucosidase expression as a function of carbon source availability in Talaromyces amestolkiae: a genomic and proteomic approach.</title>
        <authorList>
            <person name="de Eugenio L.I."/>
            <person name="Mendez-Liter J.A."/>
            <person name="Nieto-Dominguez M."/>
            <person name="Alonso L."/>
            <person name="Gil-Munoz J."/>
            <person name="Barriuso J."/>
            <person name="Prieto A."/>
            <person name="Martinez M.J."/>
        </authorList>
    </citation>
    <scope>NUCLEOTIDE SEQUENCE [LARGE SCALE GENOMIC DNA]</scope>
    <source>
        <strain evidence="1 2">CIB</strain>
    </source>
</reference>
<dbReference type="EMBL" id="MIKG01000004">
    <property type="protein sequence ID" value="RAO66818.1"/>
    <property type="molecule type" value="Genomic_DNA"/>
</dbReference>
<dbReference type="OrthoDB" id="4500473at2759"/>
<evidence type="ECO:0000313" key="2">
    <source>
        <dbReference type="Proteomes" id="UP000249363"/>
    </source>
</evidence>
<dbReference type="AlphaFoldDB" id="A0A364KTE0"/>
<gene>
    <name evidence="1" type="ORF">BHQ10_002830</name>
</gene>
<sequence length="288" mass="31591">MEKCWFTLAQNHYPPSTPTQKGPIQLGHLLSSLVPLPPPINTASGPLPLPAYMPIYPSRLTDLRWQSATKSSVSASATAQLPIPQAMGLVSAGGGLSIAFKKSTARFWCFDAVDVEIIQPDEEYIQDSLEIECVKAWIERKRKKSLTGTWSMFMITGLAIARGIKGDEKNGMVEEKGWGVELGPQVSVPGIVDVDISGGISRTGTQKMTFSGCSDFVWAIQVMRISKRFMSSGLNFEPYVKGATYAVEEEEDIEKMLAGEAVPFESIHRDGDDIFVVTLQKDQDVVED</sequence>
<comment type="caution">
    <text evidence="1">The sequence shown here is derived from an EMBL/GenBank/DDBJ whole genome shotgun (WGS) entry which is preliminary data.</text>
</comment>
<dbReference type="RefSeq" id="XP_040731334.1">
    <property type="nucleotide sequence ID" value="XM_040875019.1"/>
</dbReference>
<accession>A0A364KTE0</accession>
<proteinExistence type="predicted"/>
<protein>
    <submittedName>
        <fullName evidence="1">Uncharacterized protein</fullName>
    </submittedName>
</protein>
<name>A0A364KTE0_TALAM</name>